<dbReference type="Proteomes" id="UP001284094">
    <property type="component" value="Unassembled WGS sequence"/>
</dbReference>
<evidence type="ECO:0000313" key="2">
    <source>
        <dbReference type="EMBL" id="MDY6550321.1"/>
    </source>
</evidence>
<keyword evidence="1" id="KW-1133">Transmembrane helix</keyword>
<reference evidence="2" key="2">
    <citation type="submission" date="2023-11" db="EMBL/GenBank/DDBJ databases">
        <authorList>
            <person name="Kyselkova M."/>
            <person name="Xanthopoulou K."/>
            <person name="Shestivska V."/>
            <person name="Spanelova P."/>
            <person name="Maixnerova M."/>
            <person name="Higgins P.G."/>
            <person name="Nemec A."/>
        </authorList>
    </citation>
    <scope>NUCLEOTIDE SEQUENCE</scope>
    <source>
        <strain evidence="2">ANC 7225</strain>
    </source>
</reference>
<dbReference type="Proteomes" id="UP000473854">
    <property type="component" value="Unassembled WGS sequence"/>
</dbReference>
<sequence>MSFNIIYLLQQQVTPIVLAEEKEDFLFKKQALTDFYPILLSAINAKPELFEKLRDQVQPDITEIFDNNLETTQQVLNYISGEASTEDVNTILNASLGPSLNLLVSEAGSSDIQVIGHLIKGQMPLVLNALPAWSDDLLRISGIRNSVEEVREELKKPEELRATRSGKKKKPFPIQYVVVFILAVLLFMVVKSFLE</sequence>
<dbReference type="RefSeq" id="WP_154772186.1">
    <property type="nucleotide sequence ID" value="NZ_JAXHPE010000011.1"/>
</dbReference>
<reference evidence="2 5" key="3">
    <citation type="journal article" date="2024" name="Syst. Appl. Microbiol.">
        <title>Evidence for the occurrence of Acinetobacter faecalis in cattle feces and its emended description.</title>
        <authorList>
            <person name="Kyselkova M."/>
            <person name="Xanthopoulou K."/>
            <person name="Shestivska V."/>
            <person name="Spanelova P."/>
            <person name="Maixnerova M."/>
            <person name="Higgins P.G."/>
            <person name="Nemec A."/>
        </authorList>
    </citation>
    <scope>NUCLEOTIDE SEQUENCE [LARGE SCALE GENOMIC DNA]</scope>
    <source>
        <strain evidence="2 5">ANC 7225</strain>
    </source>
</reference>
<comment type="caution">
    <text evidence="3">The sequence shown here is derived from an EMBL/GenBank/DDBJ whole genome shotgun (WGS) entry which is preliminary data.</text>
</comment>
<protein>
    <submittedName>
        <fullName evidence="3">Uncharacterized protein</fullName>
    </submittedName>
</protein>
<dbReference type="AlphaFoldDB" id="A0A6L6GCX7"/>
<proteinExistence type="predicted"/>
<gene>
    <name evidence="3" type="ORF">GIX10_03675</name>
    <name evidence="2" type="ORF">SKM48_06090</name>
</gene>
<feature type="transmembrane region" description="Helical" evidence="1">
    <location>
        <begin position="174"/>
        <end position="194"/>
    </location>
</feature>
<organism evidence="3 4">
    <name type="scientific">Acinetobacter faecalis</name>
    <dbReference type="NCBI Taxonomy" id="2665161"/>
    <lineage>
        <taxon>Bacteria</taxon>
        <taxon>Pseudomonadati</taxon>
        <taxon>Pseudomonadota</taxon>
        <taxon>Gammaproteobacteria</taxon>
        <taxon>Moraxellales</taxon>
        <taxon>Moraxellaceae</taxon>
        <taxon>Acinetobacter</taxon>
    </lineage>
</organism>
<accession>A0A6L6GCX7</accession>
<evidence type="ECO:0000313" key="5">
    <source>
        <dbReference type="Proteomes" id="UP001284094"/>
    </source>
</evidence>
<keyword evidence="5" id="KW-1185">Reference proteome</keyword>
<name>A0A6L6GCX7_9GAMM</name>
<keyword evidence="1" id="KW-0472">Membrane</keyword>
<dbReference type="EMBL" id="WLYL01000007">
    <property type="protein sequence ID" value="MTD10553.1"/>
    <property type="molecule type" value="Genomic_DNA"/>
</dbReference>
<evidence type="ECO:0000256" key="1">
    <source>
        <dbReference type="SAM" id="Phobius"/>
    </source>
</evidence>
<keyword evidence="1" id="KW-0812">Transmembrane</keyword>
<reference evidence="3 4" key="1">
    <citation type="submission" date="2019-11" db="EMBL/GenBank/DDBJ databases">
        <authorList>
            <person name="An D."/>
        </authorList>
    </citation>
    <scope>NUCLEOTIDE SEQUENCE [LARGE SCALE GENOMIC DNA]</scope>
    <source>
        <strain evidence="3 4">YIM 103518</strain>
    </source>
</reference>
<dbReference type="EMBL" id="JAXHPO010000020">
    <property type="protein sequence ID" value="MDY6550321.1"/>
    <property type="molecule type" value="Genomic_DNA"/>
</dbReference>
<evidence type="ECO:0000313" key="4">
    <source>
        <dbReference type="Proteomes" id="UP000473854"/>
    </source>
</evidence>
<evidence type="ECO:0000313" key="3">
    <source>
        <dbReference type="EMBL" id="MTD10553.1"/>
    </source>
</evidence>